<proteinExistence type="predicted"/>
<gene>
    <name evidence="1" type="ORF">CCAM_LOCUS8998</name>
</gene>
<dbReference type="AlphaFoldDB" id="A0A484KY77"/>
<dbReference type="Proteomes" id="UP000595140">
    <property type="component" value="Unassembled WGS sequence"/>
</dbReference>
<reference evidence="1 2" key="1">
    <citation type="submission" date="2018-04" db="EMBL/GenBank/DDBJ databases">
        <authorList>
            <person name="Vogel A."/>
        </authorList>
    </citation>
    <scope>NUCLEOTIDE SEQUENCE [LARGE SCALE GENOMIC DNA]</scope>
</reference>
<organism evidence="1 2">
    <name type="scientific">Cuscuta campestris</name>
    <dbReference type="NCBI Taxonomy" id="132261"/>
    <lineage>
        <taxon>Eukaryota</taxon>
        <taxon>Viridiplantae</taxon>
        <taxon>Streptophyta</taxon>
        <taxon>Embryophyta</taxon>
        <taxon>Tracheophyta</taxon>
        <taxon>Spermatophyta</taxon>
        <taxon>Magnoliopsida</taxon>
        <taxon>eudicotyledons</taxon>
        <taxon>Gunneridae</taxon>
        <taxon>Pentapetalae</taxon>
        <taxon>asterids</taxon>
        <taxon>lamiids</taxon>
        <taxon>Solanales</taxon>
        <taxon>Convolvulaceae</taxon>
        <taxon>Cuscuteae</taxon>
        <taxon>Cuscuta</taxon>
        <taxon>Cuscuta subgen. Grammica</taxon>
        <taxon>Cuscuta sect. Cleistogrammica</taxon>
    </lineage>
</organism>
<evidence type="ECO:0000313" key="2">
    <source>
        <dbReference type="Proteomes" id="UP000595140"/>
    </source>
</evidence>
<accession>A0A484KY77</accession>
<sequence length="66" mass="7230">MSPSSFCSFVYHVALYSKPSSSHFRTDSIAPVTLLKEKKDDVAIGEERALTTKKIGGAGKRIDLMI</sequence>
<protein>
    <submittedName>
        <fullName evidence="1">Uncharacterized protein</fullName>
    </submittedName>
</protein>
<evidence type="ECO:0000313" key="1">
    <source>
        <dbReference type="EMBL" id="VFQ67222.1"/>
    </source>
</evidence>
<keyword evidence="2" id="KW-1185">Reference proteome</keyword>
<dbReference type="EMBL" id="OOIL02000581">
    <property type="protein sequence ID" value="VFQ67222.1"/>
    <property type="molecule type" value="Genomic_DNA"/>
</dbReference>
<name>A0A484KY77_9ASTE</name>